<sequence>MSPARHAIEERRRPGVWTLAAAVAVVVVVVGAVAAVITLRTPGDPDVATEANRFRPLAGWWQVEIEDRSGAGCLEAGCPSSYRRWQVDNAPTPDDLRKSFEAAGWPAPAVEGTCQAVDGRTGSFPLCTASATGDDMRFTVTVTEDDAYQVALTVESV</sequence>
<dbReference type="InParanoid" id="A0A545AHI8"/>
<evidence type="ECO:0000313" key="3">
    <source>
        <dbReference type="Proteomes" id="UP000317982"/>
    </source>
</evidence>
<dbReference type="Proteomes" id="UP000317982">
    <property type="component" value="Unassembled WGS sequence"/>
</dbReference>
<feature type="transmembrane region" description="Helical" evidence="1">
    <location>
        <begin position="16"/>
        <end position="39"/>
    </location>
</feature>
<dbReference type="AlphaFoldDB" id="A0A545AHI8"/>
<evidence type="ECO:0000313" key="2">
    <source>
        <dbReference type="EMBL" id="TQS40155.1"/>
    </source>
</evidence>
<proteinExistence type="predicted"/>
<protein>
    <submittedName>
        <fullName evidence="2">Uncharacterized protein</fullName>
    </submittedName>
</protein>
<reference evidence="2 3" key="1">
    <citation type="submission" date="2019-07" db="EMBL/GenBank/DDBJ databases">
        <title>Cryptosporangium phraense sp. nov., isolated from plant litter.</title>
        <authorList>
            <person name="Suriyachadkun C."/>
        </authorList>
    </citation>
    <scope>NUCLEOTIDE SEQUENCE [LARGE SCALE GENOMIC DNA]</scope>
    <source>
        <strain evidence="2 3">A-T 5661</strain>
    </source>
</reference>
<keyword evidence="1" id="KW-1133">Transmembrane helix</keyword>
<gene>
    <name evidence="2" type="ORF">FL583_36115</name>
</gene>
<evidence type="ECO:0000256" key="1">
    <source>
        <dbReference type="SAM" id="Phobius"/>
    </source>
</evidence>
<dbReference type="RefSeq" id="WP_142709405.1">
    <property type="nucleotide sequence ID" value="NZ_VIRS01000046.1"/>
</dbReference>
<accession>A0A545AHI8</accession>
<comment type="caution">
    <text evidence="2">The sequence shown here is derived from an EMBL/GenBank/DDBJ whole genome shotgun (WGS) entry which is preliminary data.</text>
</comment>
<organism evidence="2 3">
    <name type="scientific">Cryptosporangium phraense</name>
    <dbReference type="NCBI Taxonomy" id="2593070"/>
    <lineage>
        <taxon>Bacteria</taxon>
        <taxon>Bacillati</taxon>
        <taxon>Actinomycetota</taxon>
        <taxon>Actinomycetes</taxon>
        <taxon>Cryptosporangiales</taxon>
        <taxon>Cryptosporangiaceae</taxon>
        <taxon>Cryptosporangium</taxon>
    </lineage>
</organism>
<keyword evidence="3" id="KW-1185">Reference proteome</keyword>
<keyword evidence="1" id="KW-0472">Membrane</keyword>
<keyword evidence="1" id="KW-0812">Transmembrane</keyword>
<dbReference type="OrthoDB" id="5188248at2"/>
<dbReference type="EMBL" id="VIRS01000046">
    <property type="protein sequence ID" value="TQS40155.1"/>
    <property type="molecule type" value="Genomic_DNA"/>
</dbReference>
<name>A0A545AHI8_9ACTN</name>